<feature type="transmembrane region" description="Helical" evidence="1">
    <location>
        <begin position="65"/>
        <end position="85"/>
    </location>
</feature>
<dbReference type="EMBL" id="CP002394">
    <property type="protein sequence ID" value="ADU28936.1"/>
    <property type="molecule type" value="Genomic_DNA"/>
</dbReference>
<dbReference type="eggNOG" id="ENOG5033A46">
    <property type="taxonomic scope" value="Bacteria"/>
</dbReference>
<dbReference type="KEGG" id="bco:Bcell_0654"/>
<keyword evidence="1" id="KW-0812">Transmembrane</keyword>
<name>E6TZ74_EVAC2</name>
<sequence>MHEIIVEKESNGMAVTALVLGIVGLVIGLIPFIGWFMLPLWFLAIIFGLIGRTKHYQRGMANAGIILGLIAVIYKFGFWVLIFYLGSL</sequence>
<dbReference type="STRING" id="649639.Bcell_0654"/>
<evidence type="ECO:0008006" key="4">
    <source>
        <dbReference type="Google" id="ProtNLM"/>
    </source>
</evidence>
<evidence type="ECO:0000256" key="1">
    <source>
        <dbReference type="SAM" id="Phobius"/>
    </source>
</evidence>
<evidence type="ECO:0000313" key="2">
    <source>
        <dbReference type="EMBL" id="ADU28936.1"/>
    </source>
</evidence>
<gene>
    <name evidence="2" type="ordered locus">Bcell_0654</name>
</gene>
<keyword evidence="3" id="KW-1185">Reference proteome</keyword>
<proteinExistence type="predicted"/>
<feature type="transmembrane region" description="Helical" evidence="1">
    <location>
        <begin position="12"/>
        <end position="30"/>
    </location>
</feature>
<keyword evidence="1" id="KW-0472">Membrane</keyword>
<dbReference type="AlphaFoldDB" id="E6TZ74"/>
<keyword evidence="1" id="KW-1133">Transmembrane helix</keyword>
<dbReference type="OrthoDB" id="2933362at2"/>
<accession>E6TZ74</accession>
<dbReference type="Proteomes" id="UP000001401">
    <property type="component" value="Chromosome"/>
</dbReference>
<dbReference type="HOGENOM" id="CLU_2462592_0_0_9"/>
<evidence type="ECO:0000313" key="3">
    <source>
        <dbReference type="Proteomes" id="UP000001401"/>
    </source>
</evidence>
<reference evidence="2 3" key="1">
    <citation type="submission" date="2010-12" db="EMBL/GenBank/DDBJ databases">
        <title>Complete sequence of Bacillus cellulosilyticus DSM 2522.</title>
        <authorList>
            <consortium name="US DOE Joint Genome Institute"/>
            <person name="Lucas S."/>
            <person name="Copeland A."/>
            <person name="Lapidus A."/>
            <person name="Cheng J.-F."/>
            <person name="Bruce D."/>
            <person name="Goodwin L."/>
            <person name="Pitluck S."/>
            <person name="Chertkov O."/>
            <person name="Detter J.C."/>
            <person name="Han C."/>
            <person name="Tapia R."/>
            <person name="Land M."/>
            <person name="Hauser L."/>
            <person name="Jeffries C."/>
            <person name="Kyrpides N."/>
            <person name="Ivanova N."/>
            <person name="Mikhailova N."/>
            <person name="Brumm P."/>
            <person name="Mead D."/>
            <person name="Woyke T."/>
        </authorList>
    </citation>
    <scope>NUCLEOTIDE SEQUENCE [LARGE SCALE GENOMIC DNA]</scope>
    <source>
        <strain evidence="3">ATCC 21833 / DSM 2522 / FERM P-1141 / JCM 9156 / N-4</strain>
    </source>
</reference>
<dbReference type="RefSeq" id="WP_013487277.1">
    <property type="nucleotide sequence ID" value="NC_014829.1"/>
</dbReference>
<organism evidence="2 3">
    <name type="scientific">Evansella cellulosilytica (strain ATCC 21833 / DSM 2522 / FERM P-1141 / JCM 9156 / N-4)</name>
    <name type="common">Bacillus cellulosilyticus</name>
    <dbReference type="NCBI Taxonomy" id="649639"/>
    <lineage>
        <taxon>Bacteria</taxon>
        <taxon>Bacillati</taxon>
        <taxon>Bacillota</taxon>
        <taxon>Bacilli</taxon>
        <taxon>Bacillales</taxon>
        <taxon>Bacillaceae</taxon>
        <taxon>Evansella</taxon>
    </lineage>
</organism>
<protein>
    <recommendedName>
        <fullName evidence="4">DUF4190 domain-containing protein</fullName>
    </recommendedName>
</protein>